<comment type="caution">
    <text evidence="10">The sequence shown here is derived from an EMBL/GenBank/DDBJ whole genome shotgun (WGS) entry which is preliminary data.</text>
</comment>
<keyword evidence="3" id="KW-0436">Ligase</keyword>
<dbReference type="SUPFAM" id="SSF47323">
    <property type="entry name" value="Anticodon-binding domain of a subclass of class I aminoacyl-tRNA synthetases"/>
    <property type="match status" value="1"/>
</dbReference>
<feature type="region of interest" description="Disordered" evidence="8">
    <location>
        <begin position="1"/>
        <end position="23"/>
    </location>
</feature>
<evidence type="ECO:0000256" key="5">
    <source>
        <dbReference type="ARBA" id="ARBA00022679"/>
    </source>
</evidence>
<keyword evidence="6" id="KW-0547">Nucleotide-binding</keyword>
<dbReference type="Gene3D" id="1.20.120.1910">
    <property type="entry name" value="Cysteine-tRNA ligase, C-terminal anti-codon recognition domain"/>
    <property type="match status" value="1"/>
</dbReference>
<dbReference type="PANTHER" id="PTHR43179">
    <property type="entry name" value="RHAMNOSYLTRANSFERASE WBBL"/>
    <property type="match status" value="1"/>
</dbReference>
<evidence type="ECO:0000256" key="7">
    <source>
        <dbReference type="ARBA" id="ARBA00022840"/>
    </source>
</evidence>
<evidence type="ECO:0000256" key="3">
    <source>
        <dbReference type="ARBA" id="ARBA00022598"/>
    </source>
</evidence>
<dbReference type="InterPro" id="IPR001173">
    <property type="entry name" value="Glyco_trans_2-like"/>
</dbReference>
<gene>
    <name evidence="10" type="ORF">JF922_19110</name>
</gene>
<evidence type="ECO:0000256" key="8">
    <source>
        <dbReference type="SAM" id="MobiDB-lite"/>
    </source>
</evidence>
<evidence type="ECO:0000256" key="2">
    <source>
        <dbReference type="ARBA" id="ARBA00006739"/>
    </source>
</evidence>
<evidence type="ECO:0000313" key="11">
    <source>
        <dbReference type="Proteomes" id="UP000612893"/>
    </source>
</evidence>
<keyword evidence="4" id="KW-0328">Glycosyltransferase</keyword>
<dbReference type="SUPFAM" id="SSF53448">
    <property type="entry name" value="Nucleotide-diphospho-sugar transferases"/>
    <property type="match status" value="1"/>
</dbReference>
<name>A0A934NAV3_9BACT</name>
<dbReference type="InterPro" id="IPR009080">
    <property type="entry name" value="tRNAsynth_Ia_anticodon-bd"/>
</dbReference>
<dbReference type="InterPro" id="IPR029044">
    <property type="entry name" value="Nucleotide-diphossugar_trans"/>
</dbReference>
<evidence type="ECO:0000256" key="4">
    <source>
        <dbReference type="ARBA" id="ARBA00022676"/>
    </source>
</evidence>
<keyword evidence="5" id="KW-0808">Transferase</keyword>
<reference evidence="10" key="1">
    <citation type="submission" date="2020-10" db="EMBL/GenBank/DDBJ databases">
        <title>Ca. Dormibacterota MAGs.</title>
        <authorList>
            <person name="Montgomery K."/>
        </authorList>
    </citation>
    <scope>NUCLEOTIDE SEQUENCE [LARGE SCALE GENOMIC DNA]</scope>
    <source>
        <strain evidence="10">SC8812_S17_10</strain>
    </source>
</reference>
<sequence length="310" mass="34862">MPERRSREGTIEHSRPRRLERQRAEELLRERSRLRDAKDYAGADTLRDQLRDGGWGAVDSPEGSRLEQLGLPPVLRHVSMVTLLHGWPGDAQRWLDGVLAHTSAYDYEALMVDNSGKPEVSSWAAGLEPSGLEAERLRVITLDPLEGWAQAANHALEAAAGEVVVLFDPGVELKGDVAGPLLDALADPEVAVAGAFGVRAVGRIGHFHAEPGPDVDAVEGYVLAFRRQDALDAGGFDRKFRFYRLADFDLSYRLRDLRGGRARALPDLPVTKHEHRLWEALDEEERERLSRRNYYRLLEVWGKRQDLLRQ</sequence>
<accession>A0A934NAV3</accession>
<dbReference type="GO" id="GO:0016757">
    <property type="term" value="F:glycosyltransferase activity"/>
    <property type="evidence" value="ECO:0007669"/>
    <property type="project" value="UniProtKB-KW"/>
</dbReference>
<evidence type="ECO:0000256" key="1">
    <source>
        <dbReference type="ARBA" id="ARBA00004776"/>
    </source>
</evidence>
<dbReference type="GO" id="GO:0004812">
    <property type="term" value="F:aminoacyl-tRNA ligase activity"/>
    <property type="evidence" value="ECO:0007669"/>
    <property type="project" value="InterPro"/>
</dbReference>
<comment type="pathway">
    <text evidence="1">Cell wall biogenesis; cell wall polysaccharide biosynthesis.</text>
</comment>
<dbReference type="EMBL" id="JAEKNR010000188">
    <property type="protein sequence ID" value="MBJ7600169.1"/>
    <property type="molecule type" value="Genomic_DNA"/>
</dbReference>
<dbReference type="GO" id="GO:0006418">
    <property type="term" value="P:tRNA aminoacylation for protein translation"/>
    <property type="evidence" value="ECO:0007669"/>
    <property type="project" value="InterPro"/>
</dbReference>
<dbReference type="Pfam" id="PF00535">
    <property type="entry name" value="Glycos_transf_2"/>
    <property type="match status" value="1"/>
</dbReference>
<feature type="domain" description="Glycosyltransferase 2-like" evidence="9">
    <location>
        <begin position="95"/>
        <end position="198"/>
    </location>
</feature>
<dbReference type="PANTHER" id="PTHR43179:SF12">
    <property type="entry name" value="GALACTOFURANOSYLTRANSFERASE GLFT2"/>
    <property type="match status" value="1"/>
</dbReference>
<keyword evidence="7" id="KW-0067">ATP-binding</keyword>
<dbReference type="AlphaFoldDB" id="A0A934NAV3"/>
<evidence type="ECO:0000256" key="6">
    <source>
        <dbReference type="ARBA" id="ARBA00022741"/>
    </source>
</evidence>
<evidence type="ECO:0000259" key="9">
    <source>
        <dbReference type="Pfam" id="PF00535"/>
    </source>
</evidence>
<proteinExistence type="inferred from homology"/>
<protein>
    <submittedName>
        <fullName evidence="10">Glycosyltransferase</fullName>
    </submittedName>
</protein>
<dbReference type="Proteomes" id="UP000612893">
    <property type="component" value="Unassembled WGS sequence"/>
</dbReference>
<comment type="similarity">
    <text evidence="2">Belongs to the glycosyltransferase 2 family.</text>
</comment>
<dbReference type="RefSeq" id="WP_338203895.1">
    <property type="nucleotide sequence ID" value="NZ_JAEKNR010000188.1"/>
</dbReference>
<dbReference type="GO" id="GO:0005524">
    <property type="term" value="F:ATP binding"/>
    <property type="evidence" value="ECO:0007669"/>
    <property type="project" value="UniProtKB-KW"/>
</dbReference>
<keyword evidence="11" id="KW-1185">Reference proteome</keyword>
<evidence type="ECO:0000313" key="10">
    <source>
        <dbReference type="EMBL" id="MBJ7600169.1"/>
    </source>
</evidence>
<dbReference type="Gene3D" id="3.90.550.10">
    <property type="entry name" value="Spore Coat Polysaccharide Biosynthesis Protein SpsA, Chain A"/>
    <property type="match status" value="1"/>
</dbReference>
<organism evidence="10 11">
    <name type="scientific">Candidatus Nephthysia bennettiae</name>
    <dbReference type="NCBI Taxonomy" id="3127016"/>
    <lineage>
        <taxon>Bacteria</taxon>
        <taxon>Bacillati</taxon>
        <taxon>Candidatus Dormiibacterota</taxon>
        <taxon>Candidatus Dormibacteria</taxon>
        <taxon>Candidatus Dormibacterales</taxon>
        <taxon>Candidatus Dormibacteraceae</taxon>
        <taxon>Candidatus Nephthysia</taxon>
    </lineage>
</organism>